<keyword evidence="2" id="KW-1185">Reference proteome</keyword>
<gene>
    <name evidence="1" type="ORF">GCM10011511_20500</name>
</gene>
<protein>
    <submittedName>
        <fullName evidence="1">Uncharacterized protein</fullName>
    </submittedName>
</protein>
<organism evidence="1 2">
    <name type="scientific">Puia dinghuensis</name>
    <dbReference type="NCBI Taxonomy" id="1792502"/>
    <lineage>
        <taxon>Bacteria</taxon>
        <taxon>Pseudomonadati</taxon>
        <taxon>Bacteroidota</taxon>
        <taxon>Chitinophagia</taxon>
        <taxon>Chitinophagales</taxon>
        <taxon>Chitinophagaceae</taxon>
        <taxon>Puia</taxon>
    </lineage>
</organism>
<sequence length="140" mass="14804">MLGSDDHPGGKTMTISGFSADTQIVVLLHDTSVTTATDSSIGVHQYVVGYPWPGAEFSFLADKIKIHDDSVWQHQGIAESGSATVTASSATTKKVSGTFSFTAAVITVDTTAGLGGFKVDTVNISNGKFTNIPYTWVHRH</sequence>
<comment type="caution">
    <text evidence="1">The sequence shown here is derived from an EMBL/GenBank/DDBJ whole genome shotgun (WGS) entry which is preliminary data.</text>
</comment>
<evidence type="ECO:0000313" key="1">
    <source>
        <dbReference type="EMBL" id="GGA97080.1"/>
    </source>
</evidence>
<proteinExistence type="predicted"/>
<evidence type="ECO:0000313" key="2">
    <source>
        <dbReference type="Proteomes" id="UP000607559"/>
    </source>
</evidence>
<dbReference type="AlphaFoldDB" id="A0A8J2UC96"/>
<reference evidence="1" key="2">
    <citation type="submission" date="2020-09" db="EMBL/GenBank/DDBJ databases">
        <authorList>
            <person name="Sun Q."/>
            <person name="Zhou Y."/>
        </authorList>
    </citation>
    <scope>NUCLEOTIDE SEQUENCE</scope>
    <source>
        <strain evidence="1">CGMCC 1.15448</strain>
    </source>
</reference>
<dbReference type="Proteomes" id="UP000607559">
    <property type="component" value="Unassembled WGS sequence"/>
</dbReference>
<name>A0A8J2UC96_9BACT</name>
<accession>A0A8J2UC96</accession>
<dbReference type="EMBL" id="BMJC01000002">
    <property type="protein sequence ID" value="GGA97080.1"/>
    <property type="molecule type" value="Genomic_DNA"/>
</dbReference>
<reference evidence="1" key="1">
    <citation type="journal article" date="2014" name="Int. J. Syst. Evol. Microbiol.">
        <title>Complete genome sequence of Corynebacterium casei LMG S-19264T (=DSM 44701T), isolated from a smear-ripened cheese.</title>
        <authorList>
            <consortium name="US DOE Joint Genome Institute (JGI-PGF)"/>
            <person name="Walter F."/>
            <person name="Albersmeier A."/>
            <person name="Kalinowski J."/>
            <person name="Ruckert C."/>
        </authorList>
    </citation>
    <scope>NUCLEOTIDE SEQUENCE</scope>
    <source>
        <strain evidence="1">CGMCC 1.15448</strain>
    </source>
</reference>